<gene>
    <name evidence="1" type="ORF">C8D88_110150</name>
</gene>
<accession>A0A316HTD4</accession>
<organism evidence="1 2">
    <name type="scientific">Lentzea atacamensis</name>
    <dbReference type="NCBI Taxonomy" id="531938"/>
    <lineage>
        <taxon>Bacteria</taxon>
        <taxon>Bacillati</taxon>
        <taxon>Actinomycetota</taxon>
        <taxon>Actinomycetes</taxon>
        <taxon>Pseudonocardiales</taxon>
        <taxon>Pseudonocardiaceae</taxon>
        <taxon>Lentzea</taxon>
    </lineage>
</organism>
<dbReference type="AlphaFoldDB" id="A0A316HTD4"/>
<comment type="caution">
    <text evidence="1">The sequence shown here is derived from an EMBL/GenBank/DDBJ whole genome shotgun (WGS) entry which is preliminary data.</text>
</comment>
<dbReference type="RefSeq" id="WP_109639497.1">
    <property type="nucleotide sequence ID" value="NZ_QGHB01000010.1"/>
</dbReference>
<dbReference type="EMBL" id="QGHB01000010">
    <property type="protein sequence ID" value="PWK83694.1"/>
    <property type="molecule type" value="Genomic_DNA"/>
</dbReference>
<name>A0A316HTD4_9PSEU</name>
<protein>
    <submittedName>
        <fullName evidence="1">Uncharacterized protein</fullName>
    </submittedName>
</protein>
<reference evidence="1 2" key="1">
    <citation type="submission" date="2018-05" db="EMBL/GenBank/DDBJ databases">
        <title>Genomic Encyclopedia of Type Strains, Phase IV (KMG-IV): sequencing the most valuable type-strain genomes for metagenomic binning, comparative biology and taxonomic classification.</title>
        <authorList>
            <person name="Goeker M."/>
        </authorList>
    </citation>
    <scope>NUCLEOTIDE SEQUENCE [LARGE SCALE GENOMIC DNA]</scope>
    <source>
        <strain evidence="1 2">DSM 45480</strain>
    </source>
</reference>
<evidence type="ECO:0000313" key="2">
    <source>
        <dbReference type="Proteomes" id="UP000246005"/>
    </source>
</evidence>
<proteinExistence type="predicted"/>
<sequence>MANTASSARAEVTLRSKTMVLDFHGECRVERAGDSVRLSGMRLVAELPDAGGPEDGGTVLLEQDGEALTATVAQPGGKVELTTRSPVPWSGSGRDVEPAGEIFFVLPDAPDSTVLSIRGLVLREAT</sequence>
<evidence type="ECO:0000313" key="1">
    <source>
        <dbReference type="EMBL" id="PWK83694.1"/>
    </source>
</evidence>
<dbReference type="Proteomes" id="UP000246005">
    <property type="component" value="Unassembled WGS sequence"/>
</dbReference>